<keyword evidence="2" id="KW-0808">Transferase</keyword>
<feature type="transmembrane region" description="Helical" evidence="1">
    <location>
        <begin position="41"/>
        <end position="61"/>
    </location>
</feature>
<evidence type="ECO:0000256" key="1">
    <source>
        <dbReference type="SAM" id="Phobius"/>
    </source>
</evidence>
<evidence type="ECO:0000313" key="2">
    <source>
        <dbReference type="EMBL" id="NDJ96809.1"/>
    </source>
</evidence>
<sequence>MRFQSCIDNFIGFCAVICTYVIILYAIYSSVFIFLLSPLPISYGIPAFTIFILTTFVALICHIKCMISDPGSYKPVSIAIEKPICEMKGVKICSICGARKEIGTRHCRICKKCIR</sequence>
<dbReference type="PROSITE" id="PS50216">
    <property type="entry name" value="DHHC"/>
    <property type="match status" value="1"/>
</dbReference>
<keyword evidence="1" id="KW-0472">Membrane</keyword>
<protein>
    <submittedName>
        <fullName evidence="2">Palmitoyltransferase ZDHHC3 (Trinotate prediction)</fullName>
    </submittedName>
</protein>
<keyword evidence="1" id="KW-1133">Transmembrane helix</keyword>
<name>A0A6B2G5F4_MYXSQ</name>
<organism evidence="2">
    <name type="scientific">Myxobolus squamalis</name>
    <name type="common">Myxosporean</name>
    <dbReference type="NCBI Taxonomy" id="59785"/>
    <lineage>
        <taxon>Eukaryota</taxon>
        <taxon>Metazoa</taxon>
        <taxon>Cnidaria</taxon>
        <taxon>Myxozoa</taxon>
        <taxon>Myxosporea</taxon>
        <taxon>Bivalvulida</taxon>
        <taxon>Platysporina</taxon>
        <taxon>Myxobolidae</taxon>
        <taxon>Myxobolus</taxon>
    </lineage>
</organism>
<accession>A0A6B2G5F4</accession>
<reference evidence="2" key="1">
    <citation type="submission" date="2018-11" db="EMBL/GenBank/DDBJ databases">
        <title>Myxobolus squamalis genome and transcriptome.</title>
        <authorList>
            <person name="Yahalomi D."/>
            <person name="Atkinson S.D."/>
            <person name="Neuhof M."/>
            <person name="Chang E.S."/>
            <person name="Philippe H."/>
            <person name="Cartwright P."/>
            <person name="Bartholomew J.L."/>
            <person name="Huchon D."/>
        </authorList>
    </citation>
    <scope>NUCLEOTIDE SEQUENCE</scope>
    <source>
        <strain evidence="2">71B08</strain>
        <tissue evidence="2">Whole</tissue>
    </source>
</reference>
<keyword evidence="1" id="KW-0812">Transmembrane</keyword>
<dbReference type="AlphaFoldDB" id="A0A6B2G5F4"/>
<feature type="transmembrane region" description="Helical" evidence="1">
    <location>
        <begin position="12"/>
        <end position="35"/>
    </location>
</feature>
<dbReference type="GO" id="GO:0016740">
    <property type="term" value="F:transferase activity"/>
    <property type="evidence" value="ECO:0007669"/>
    <property type="project" value="UniProtKB-KW"/>
</dbReference>
<dbReference type="EMBL" id="GHBR01001655">
    <property type="protein sequence ID" value="NDJ96809.1"/>
    <property type="molecule type" value="Transcribed_RNA"/>
</dbReference>
<proteinExistence type="predicted"/>